<sequence length="65" mass="7164">MNDYEGILSSIVVVKENQGGQFLCAYFTAQGIVDKAALTQHLADTLTYYMVPSVLIQLDKLPLTN</sequence>
<evidence type="ECO:0000313" key="3">
    <source>
        <dbReference type="Proteomes" id="UP000263273"/>
    </source>
</evidence>
<organism evidence="2 3">
    <name type="scientific">Syntrophomonas wolfei</name>
    <dbReference type="NCBI Taxonomy" id="863"/>
    <lineage>
        <taxon>Bacteria</taxon>
        <taxon>Bacillati</taxon>
        <taxon>Bacillota</taxon>
        <taxon>Clostridia</taxon>
        <taxon>Eubacteriales</taxon>
        <taxon>Syntrophomonadaceae</taxon>
        <taxon>Syntrophomonas</taxon>
    </lineage>
</organism>
<feature type="non-terminal residue" evidence="2">
    <location>
        <position position="65"/>
    </location>
</feature>
<dbReference type="Gene3D" id="3.30.300.30">
    <property type="match status" value="1"/>
</dbReference>
<protein>
    <recommendedName>
        <fullName evidence="1">AMP-binding enzyme C-terminal domain-containing protein</fullName>
    </recommendedName>
</protein>
<dbReference type="AlphaFoldDB" id="A0A354YT60"/>
<feature type="domain" description="AMP-binding enzyme C-terminal" evidence="1">
    <location>
        <begin position="11"/>
        <end position="64"/>
    </location>
</feature>
<accession>A0A354YT60</accession>
<evidence type="ECO:0000313" key="2">
    <source>
        <dbReference type="EMBL" id="HBK52515.1"/>
    </source>
</evidence>
<dbReference type="SUPFAM" id="SSF56801">
    <property type="entry name" value="Acetyl-CoA synthetase-like"/>
    <property type="match status" value="1"/>
</dbReference>
<dbReference type="EMBL" id="DNZF01000026">
    <property type="protein sequence ID" value="HBK52515.1"/>
    <property type="molecule type" value="Genomic_DNA"/>
</dbReference>
<evidence type="ECO:0000259" key="1">
    <source>
        <dbReference type="Pfam" id="PF13193"/>
    </source>
</evidence>
<comment type="caution">
    <text evidence="2">The sequence shown here is derived from an EMBL/GenBank/DDBJ whole genome shotgun (WGS) entry which is preliminary data.</text>
</comment>
<dbReference type="InterPro" id="IPR045851">
    <property type="entry name" value="AMP-bd_C_sf"/>
</dbReference>
<dbReference type="Pfam" id="PF13193">
    <property type="entry name" value="AMP-binding_C"/>
    <property type="match status" value="1"/>
</dbReference>
<dbReference type="InterPro" id="IPR025110">
    <property type="entry name" value="AMP-bd_C"/>
</dbReference>
<name>A0A354YT60_9FIRM</name>
<dbReference type="Proteomes" id="UP000263273">
    <property type="component" value="Unassembled WGS sequence"/>
</dbReference>
<gene>
    <name evidence="2" type="ORF">DDZ44_01070</name>
</gene>
<proteinExistence type="predicted"/>
<reference evidence="2 3" key="1">
    <citation type="journal article" date="2018" name="Nat. Biotechnol.">
        <title>A standardized bacterial taxonomy based on genome phylogeny substantially revises the tree of life.</title>
        <authorList>
            <person name="Parks D.H."/>
            <person name="Chuvochina M."/>
            <person name="Waite D.W."/>
            <person name="Rinke C."/>
            <person name="Skarshewski A."/>
            <person name="Chaumeil P.A."/>
            <person name="Hugenholtz P."/>
        </authorList>
    </citation>
    <scope>NUCLEOTIDE SEQUENCE [LARGE SCALE GENOMIC DNA]</scope>
    <source>
        <strain evidence="2">UBA10948</strain>
    </source>
</reference>